<organism evidence="1 2">
    <name type="scientific">Mycobacteroides abscessus subsp. massiliense</name>
    <dbReference type="NCBI Taxonomy" id="1962118"/>
    <lineage>
        <taxon>Bacteria</taxon>
        <taxon>Bacillati</taxon>
        <taxon>Actinomycetota</taxon>
        <taxon>Actinomycetes</taxon>
        <taxon>Mycobacteriales</taxon>
        <taxon>Mycobacteriaceae</taxon>
        <taxon>Mycobacteroides</taxon>
        <taxon>Mycobacteroides abscessus</taxon>
    </lineage>
</organism>
<gene>
    <name evidence="1" type="ORF">SAMEA2259716_02441</name>
</gene>
<evidence type="ECO:0000313" key="1">
    <source>
        <dbReference type="EMBL" id="SKM05163.1"/>
    </source>
</evidence>
<dbReference type="Proteomes" id="UP000190074">
    <property type="component" value="Unassembled WGS sequence"/>
</dbReference>
<evidence type="ECO:0000313" key="2">
    <source>
        <dbReference type="Proteomes" id="UP000190074"/>
    </source>
</evidence>
<accession>A0A1U2D827</accession>
<name>A0A1U2D827_9MYCO</name>
<reference evidence="1 2" key="1">
    <citation type="submission" date="2016-11" db="EMBL/GenBank/DDBJ databases">
        <authorList>
            <consortium name="Pathogen Informatics"/>
        </authorList>
    </citation>
    <scope>NUCLEOTIDE SEQUENCE [LARGE SCALE GENOMIC DNA]</scope>
    <source>
        <strain evidence="1 2">911</strain>
    </source>
</reference>
<proteinExistence type="predicted"/>
<sequence>MAEDVYMRGAVKACDSAVAIKRENGSGPMSWAVMTIDNGGHYGSFDEVADWEDR</sequence>
<dbReference type="RefSeq" id="WP_165643993.1">
    <property type="nucleotide sequence ID" value="NZ_FVGW01000004.1"/>
</dbReference>
<protein>
    <submittedName>
        <fullName evidence="1">Uncharacterized protein</fullName>
    </submittedName>
</protein>
<dbReference type="EMBL" id="FVGW01000004">
    <property type="protein sequence ID" value="SKM05163.1"/>
    <property type="molecule type" value="Genomic_DNA"/>
</dbReference>
<dbReference type="AlphaFoldDB" id="A0A1U2D827"/>